<feature type="transmembrane region" description="Helical" evidence="5">
    <location>
        <begin position="104"/>
        <end position="122"/>
    </location>
</feature>
<evidence type="ECO:0000313" key="8">
    <source>
        <dbReference type="Proteomes" id="UP000067738"/>
    </source>
</evidence>
<organism evidence="7 8">
    <name type="scientific">Methanobrevibacter millerae</name>
    <dbReference type="NCBI Taxonomy" id="230361"/>
    <lineage>
        <taxon>Archaea</taxon>
        <taxon>Methanobacteriati</taxon>
        <taxon>Methanobacteriota</taxon>
        <taxon>Methanomada group</taxon>
        <taxon>Methanobacteria</taxon>
        <taxon>Methanobacteriales</taxon>
        <taxon>Methanobacteriaceae</taxon>
        <taxon>Methanobrevibacter</taxon>
    </lineage>
</organism>
<comment type="subcellular location">
    <subcellularLocation>
        <location evidence="1">Membrane</location>
        <topology evidence="1">Multi-pass membrane protein</topology>
    </subcellularLocation>
</comment>
<feature type="transmembrane region" description="Helical" evidence="5">
    <location>
        <begin position="78"/>
        <end position="97"/>
    </location>
</feature>
<feature type="transmembrane region" description="Helical" evidence="5">
    <location>
        <begin position="340"/>
        <end position="359"/>
    </location>
</feature>
<dbReference type="PATRIC" id="fig|230361.4.peg.1905"/>
<feature type="transmembrane region" description="Helical" evidence="5">
    <location>
        <begin position="366"/>
        <end position="383"/>
    </location>
</feature>
<feature type="transmembrane region" description="Helical" evidence="5">
    <location>
        <begin position="313"/>
        <end position="334"/>
    </location>
</feature>
<accession>A0A0U3EBE6</accession>
<dbReference type="Proteomes" id="UP000067738">
    <property type="component" value="Chromosome"/>
</dbReference>
<keyword evidence="4 5" id="KW-0472">Membrane</keyword>
<dbReference type="GeneID" id="26736788"/>
<reference evidence="7 8" key="1">
    <citation type="submission" date="2015-04" db="EMBL/GenBank/DDBJ databases">
        <title>The complete genome sequence of the rumen methanogen Methanobrevibacter millerae SM9.</title>
        <authorList>
            <person name="Leahy S.C."/>
            <person name="Kelly W.J."/>
            <person name="Pacheco D.M."/>
            <person name="Li D."/>
            <person name="Altermann E."/>
            <person name="Attwood G.T."/>
        </authorList>
    </citation>
    <scope>NUCLEOTIDE SEQUENCE [LARGE SCALE GENOMIC DNA]</scope>
    <source>
        <strain evidence="7 8">SM9</strain>
    </source>
</reference>
<dbReference type="GO" id="GO:0016020">
    <property type="term" value="C:membrane"/>
    <property type="evidence" value="ECO:0007669"/>
    <property type="project" value="UniProtKB-SubCell"/>
</dbReference>
<evidence type="ECO:0000259" key="6">
    <source>
        <dbReference type="Pfam" id="PF13515"/>
    </source>
</evidence>
<dbReference type="RefSeq" id="WP_058739838.1">
    <property type="nucleotide sequence ID" value="NZ_CP011266.1"/>
</dbReference>
<keyword evidence="2 5" id="KW-0812">Transmembrane</keyword>
<gene>
    <name evidence="7" type="ORF">sm9_1842</name>
</gene>
<dbReference type="EMBL" id="CP011266">
    <property type="protein sequence ID" value="ALT69608.1"/>
    <property type="molecule type" value="Genomic_DNA"/>
</dbReference>
<feature type="domain" description="Integral membrane bound transporter" evidence="6">
    <location>
        <begin position="328"/>
        <end position="448"/>
    </location>
</feature>
<proteinExistence type="predicted"/>
<evidence type="ECO:0000313" key="7">
    <source>
        <dbReference type="EMBL" id="ALT69608.1"/>
    </source>
</evidence>
<dbReference type="Pfam" id="PF13515">
    <property type="entry name" value="FUSC_2"/>
    <property type="match status" value="1"/>
</dbReference>
<feature type="transmembrane region" description="Helical" evidence="5">
    <location>
        <begin position="128"/>
        <end position="146"/>
    </location>
</feature>
<evidence type="ECO:0000256" key="4">
    <source>
        <dbReference type="ARBA" id="ARBA00023136"/>
    </source>
</evidence>
<dbReference type="AlphaFoldDB" id="A0A0U3EBE6"/>
<evidence type="ECO:0000256" key="1">
    <source>
        <dbReference type="ARBA" id="ARBA00004141"/>
    </source>
</evidence>
<keyword evidence="8" id="KW-1185">Reference proteome</keyword>
<evidence type="ECO:0000256" key="5">
    <source>
        <dbReference type="SAM" id="Phobius"/>
    </source>
</evidence>
<feature type="transmembrane region" description="Helical" evidence="5">
    <location>
        <begin position="411"/>
        <end position="428"/>
    </location>
</feature>
<dbReference type="KEGG" id="mmil:sm9_1842"/>
<protein>
    <recommendedName>
        <fullName evidence="6">Integral membrane bound transporter domain-containing protein</fullName>
    </recommendedName>
</protein>
<evidence type="ECO:0000256" key="3">
    <source>
        <dbReference type="ARBA" id="ARBA00022989"/>
    </source>
</evidence>
<sequence length="591" mass="67673">MIQSLKPKLIMFLAMFSFMALYMIVFGSKNAVIGLIMVLAAFMSLGNDLSFKPKTSFIKVLSLLLILGIASYLNNPLTIWGCIFTFIVVFGTTFTSHNLFGTDVYIPYLMCYFMMVGIPIDIELLPMRLLSLAFGAVFIVGLNIIVNKKKDYKLTKTTISNLIDELNKAIDLKLAGKEVSSNSFKTANGFYLAIYNKFEYKYFPTKTHQSVLNVVKSFQYIGHIISTKNLTENELMYTKDTLSKIKKINPDDIFQGIELKTKDMALILLNLEIIANEVNNDLASDENIPDRNTVKTLLKPIIKSQITFKSPKFIFAFKMAFIMFIWQLLTLMFNLTFSKWLYFITIPLMMPYINDLAYTAKARIKGTFLGAFIFAVINVLMHYIPISQAAPLMVMVVCIFVMALKSEDKFILTTSTTIMSLMAALIYISPQEAIELKILWVTIGVCVVSLFNFKFMPYSVEIETENNLRECCRLNLKSFDLIKEKCRGRFVNKTTLLVVTNIIRENIEVTDENRELYYLQIKITDICNFILSYLDVNIVSDELKNNLTDIIDKDSDVDENLNDKEKIIALTLNYVKELYDHEKAIMIDLNE</sequence>
<keyword evidence="3 5" id="KW-1133">Transmembrane helix</keyword>
<dbReference type="InterPro" id="IPR049453">
    <property type="entry name" value="Memb_transporter_dom"/>
</dbReference>
<dbReference type="OrthoDB" id="77548at2157"/>
<feature type="transmembrane region" description="Helical" evidence="5">
    <location>
        <begin position="31"/>
        <end position="49"/>
    </location>
</feature>
<evidence type="ECO:0000256" key="2">
    <source>
        <dbReference type="ARBA" id="ARBA00022692"/>
    </source>
</evidence>
<feature type="transmembrane region" description="Helical" evidence="5">
    <location>
        <begin position="434"/>
        <end position="453"/>
    </location>
</feature>
<name>A0A0U3EBE6_9EURY</name>